<evidence type="ECO:0000259" key="1">
    <source>
        <dbReference type="Pfam" id="PF13638"/>
    </source>
</evidence>
<proteinExistence type="predicted"/>
<dbReference type="Pfam" id="PF13638">
    <property type="entry name" value="PIN_4"/>
    <property type="match status" value="1"/>
</dbReference>
<keyword evidence="3" id="KW-1185">Reference proteome</keyword>
<dbReference type="InterPro" id="IPR002716">
    <property type="entry name" value="PIN_dom"/>
</dbReference>
<evidence type="ECO:0000313" key="3">
    <source>
        <dbReference type="Proteomes" id="UP000244722"/>
    </source>
</evidence>
<evidence type="ECO:0000313" key="2">
    <source>
        <dbReference type="EMBL" id="PUU76767.1"/>
    </source>
</evidence>
<gene>
    <name evidence="2" type="ORF">B9Z19DRAFT_1102172</name>
</gene>
<dbReference type="InterPro" id="IPR029060">
    <property type="entry name" value="PIN-like_dom_sf"/>
</dbReference>
<reference evidence="2 3" key="1">
    <citation type="submission" date="2017-04" db="EMBL/GenBank/DDBJ databases">
        <title>Draft genome sequence of Tuber borchii Vittad., a whitish edible truffle.</title>
        <authorList>
            <consortium name="DOE Joint Genome Institute"/>
            <person name="Murat C."/>
            <person name="Kuo A."/>
            <person name="Barry K.W."/>
            <person name="Clum A."/>
            <person name="Dockter R.B."/>
            <person name="Fauchery L."/>
            <person name="Iotti M."/>
            <person name="Kohler A."/>
            <person name="Labutti K."/>
            <person name="Lindquist E.A."/>
            <person name="Lipzen A."/>
            <person name="Ohm R.A."/>
            <person name="Wang M."/>
            <person name="Grigoriev I.V."/>
            <person name="Zambonelli A."/>
            <person name="Martin F.M."/>
        </authorList>
    </citation>
    <scope>NUCLEOTIDE SEQUENCE [LARGE SCALE GENOMIC DNA]</scope>
    <source>
        <strain evidence="2 3">Tbo3840</strain>
    </source>
</reference>
<dbReference type="AlphaFoldDB" id="A0A2T6ZMQ3"/>
<organism evidence="2 3">
    <name type="scientific">Tuber borchii</name>
    <name type="common">White truffle</name>
    <dbReference type="NCBI Taxonomy" id="42251"/>
    <lineage>
        <taxon>Eukaryota</taxon>
        <taxon>Fungi</taxon>
        <taxon>Dikarya</taxon>
        <taxon>Ascomycota</taxon>
        <taxon>Pezizomycotina</taxon>
        <taxon>Pezizomycetes</taxon>
        <taxon>Pezizales</taxon>
        <taxon>Tuberaceae</taxon>
        <taxon>Tuber</taxon>
    </lineage>
</organism>
<dbReference type="SUPFAM" id="SSF88723">
    <property type="entry name" value="PIN domain-like"/>
    <property type="match status" value="1"/>
</dbReference>
<dbReference type="PANTHER" id="PTHR16161:SF0">
    <property type="entry name" value="TRANSCRIPTIONAL PROTEIN SWT1"/>
    <property type="match status" value="1"/>
</dbReference>
<accession>A0A2T6ZMQ3</accession>
<name>A0A2T6ZMQ3_TUBBO</name>
<dbReference type="STRING" id="42251.A0A2T6ZMQ3"/>
<dbReference type="EMBL" id="NESQ01000176">
    <property type="protein sequence ID" value="PUU76767.1"/>
    <property type="molecule type" value="Genomic_DNA"/>
</dbReference>
<dbReference type="GO" id="GO:0005634">
    <property type="term" value="C:nucleus"/>
    <property type="evidence" value="ECO:0007669"/>
    <property type="project" value="TreeGrafter"/>
</dbReference>
<dbReference type="OrthoDB" id="2017974at2759"/>
<sequence length="494" mass="55244">MADLEEWRDIEEVAHVIAEDRANERIGQGKPEVLAPGQRVDDATHIIVIDTSFILAHLSLVNDLVLSYMEWGCVVVLPWATIKELDGLKKSNRITSISSQFGGHHVDISMLARAANRWAFQVLSKPEPGVWGQTREEVLDEKFNHGDMAILDCARFFYDQGYDTYLLTNDFNLSVNAIIYKIKAFMYEKGQSSQSLLKKIYGRSQRPRHLPKPKGFSTQAIESKAEQRLEKRVELRSELMNEQKVDSGLVQDPQADAIAGILPPNLIPGCFIPPMATQSHASNKASSNGSLSSSPRTFRAQQGLVGTGMAESIHAPRGREVRDTGHSRSYVRSTMLAIAAVVSAKHLSALLLEIQADALPSFRAAMKYHVLRCFGDEADYLEIHPEDQIRSLYDLESFMLKHSCAVFAEFIPKSTHRQLLSRYFSGTLSKLERFSRAPVEASNRPSVSEVLDFINDLDSLWQMTGAGIPQLAGCVWPVHVWRHKVNNDLGWSSA</sequence>
<feature type="domain" description="PIN" evidence="1">
    <location>
        <begin position="47"/>
        <end position="187"/>
    </location>
</feature>
<dbReference type="PANTHER" id="PTHR16161">
    <property type="entry name" value="TRANSCRIPTIONAL PROTEIN SWT1"/>
    <property type="match status" value="1"/>
</dbReference>
<dbReference type="Gene3D" id="3.40.50.1010">
    <property type="entry name" value="5'-nuclease"/>
    <property type="match status" value="1"/>
</dbReference>
<dbReference type="Proteomes" id="UP000244722">
    <property type="component" value="Unassembled WGS sequence"/>
</dbReference>
<comment type="caution">
    <text evidence="2">The sequence shown here is derived from an EMBL/GenBank/DDBJ whole genome shotgun (WGS) entry which is preliminary data.</text>
</comment>
<dbReference type="CDD" id="cd18727">
    <property type="entry name" value="PIN_Swt1-like"/>
    <property type="match status" value="1"/>
</dbReference>
<dbReference type="InterPro" id="IPR052626">
    <property type="entry name" value="SWT1_Regulator"/>
</dbReference>
<dbReference type="GO" id="GO:0004540">
    <property type="term" value="F:RNA nuclease activity"/>
    <property type="evidence" value="ECO:0007669"/>
    <property type="project" value="UniProtKB-ARBA"/>
</dbReference>
<protein>
    <submittedName>
        <fullName evidence="2">PIN domain-domain-containing protein</fullName>
    </submittedName>
</protein>